<reference evidence="4" key="1">
    <citation type="submission" date="2017-02" db="UniProtKB">
        <authorList>
            <consortium name="WormBaseParasite"/>
        </authorList>
    </citation>
    <scope>IDENTIFICATION</scope>
</reference>
<evidence type="ECO:0000313" key="3">
    <source>
        <dbReference type="Proteomes" id="UP000268014"/>
    </source>
</evidence>
<dbReference type="AlphaFoldDB" id="A0A0N4WJ63"/>
<protein>
    <submittedName>
        <fullName evidence="2 4">Uncharacterized protein</fullName>
    </submittedName>
</protein>
<dbReference type="EMBL" id="UZAF01017454">
    <property type="protein sequence ID" value="VDO41816.1"/>
    <property type="molecule type" value="Genomic_DNA"/>
</dbReference>
<organism evidence="4">
    <name type="scientific">Haemonchus placei</name>
    <name type="common">Barber's pole worm</name>
    <dbReference type="NCBI Taxonomy" id="6290"/>
    <lineage>
        <taxon>Eukaryota</taxon>
        <taxon>Metazoa</taxon>
        <taxon>Ecdysozoa</taxon>
        <taxon>Nematoda</taxon>
        <taxon>Chromadorea</taxon>
        <taxon>Rhabditida</taxon>
        <taxon>Rhabditina</taxon>
        <taxon>Rhabditomorpha</taxon>
        <taxon>Strongyloidea</taxon>
        <taxon>Trichostrongylidae</taxon>
        <taxon>Haemonchus</taxon>
    </lineage>
</organism>
<dbReference type="Proteomes" id="UP000268014">
    <property type="component" value="Unassembled WGS sequence"/>
</dbReference>
<proteinExistence type="predicted"/>
<sequence>MIEYQFASDEEKQPTVPGWDPPLVYAAEGYNCGGTKETMTLDLGKAYRRSQEGLSAQPLVKSPKCENLEEGCYLDRRVQTSSTKLAQL</sequence>
<feature type="region of interest" description="Disordered" evidence="1">
    <location>
        <begin position="1"/>
        <end position="20"/>
    </location>
</feature>
<dbReference type="WBParaSite" id="HPLM_0001103801-mRNA-1">
    <property type="protein sequence ID" value="HPLM_0001103801-mRNA-1"/>
    <property type="gene ID" value="HPLM_0001103801"/>
</dbReference>
<evidence type="ECO:0000313" key="2">
    <source>
        <dbReference type="EMBL" id="VDO41816.1"/>
    </source>
</evidence>
<keyword evidence="3" id="KW-1185">Reference proteome</keyword>
<evidence type="ECO:0000256" key="1">
    <source>
        <dbReference type="SAM" id="MobiDB-lite"/>
    </source>
</evidence>
<name>A0A0N4WJ63_HAEPC</name>
<gene>
    <name evidence="2" type="ORF">HPLM_LOCUS11030</name>
</gene>
<accession>A0A0N4WJ63</accession>
<evidence type="ECO:0000313" key="4">
    <source>
        <dbReference type="WBParaSite" id="HPLM_0001103801-mRNA-1"/>
    </source>
</evidence>
<reference evidence="2 3" key="2">
    <citation type="submission" date="2018-11" db="EMBL/GenBank/DDBJ databases">
        <authorList>
            <consortium name="Pathogen Informatics"/>
        </authorList>
    </citation>
    <scope>NUCLEOTIDE SEQUENCE [LARGE SCALE GENOMIC DNA]</scope>
    <source>
        <strain evidence="2 3">MHpl1</strain>
    </source>
</reference>